<evidence type="ECO:0000313" key="2">
    <source>
        <dbReference type="Proteomes" id="UP000298652"/>
    </source>
</evidence>
<protein>
    <submittedName>
        <fullName evidence="1">Uncharacterized protein</fullName>
    </submittedName>
</protein>
<dbReference type="Gramene" id="TKW21674">
    <property type="protein sequence ID" value="TKW21674"/>
    <property type="gene ID" value="SEVIR_4G135601v2"/>
</dbReference>
<organism evidence="1 2">
    <name type="scientific">Setaria viridis</name>
    <name type="common">Green bristlegrass</name>
    <name type="synonym">Setaria italica subsp. viridis</name>
    <dbReference type="NCBI Taxonomy" id="4556"/>
    <lineage>
        <taxon>Eukaryota</taxon>
        <taxon>Viridiplantae</taxon>
        <taxon>Streptophyta</taxon>
        <taxon>Embryophyta</taxon>
        <taxon>Tracheophyta</taxon>
        <taxon>Spermatophyta</taxon>
        <taxon>Magnoliopsida</taxon>
        <taxon>Liliopsida</taxon>
        <taxon>Poales</taxon>
        <taxon>Poaceae</taxon>
        <taxon>PACMAD clade</taxon>
        <taxon>Panicoideae</taxon>
        <taxon>Panicodae</taxon>
        <taxon>Paniceae</taxon>
        <taxon>Cenchrinae</taxon>
        <taxon>Setaria</taxon>
    </lineage>
</organism>
<keyword evidence="2" id="KW-1185">Reference proteome</keyword>
<dbReference type="Proteomes" id="UP000298652">
    <property type="component" value="Chromosome 4"/>
</dbReference>
<dbReference type="EMBL" id="CM016555">
    <property type="protein sequence ID" value="TKW21674.1"/>
    <property type="molecule type" value="Genomic_DNA"/>
</dbReference>
<dbReference type="AlphaFoldDB" id="A0A4U6V1M1"/>
<reference evidence="1" key="1">
    <citation type="submission" date="2019-03" db="EMBL/GenBank/DDBJ databases">
        <title>WGS assembly of Setaria viridis.</title>
        <authorList>
            <person name="Huang P."/>
            <person name="Jenkins J."/>
            <person name="Grimwood J."/>
            <person name="Barry K."/>
            <person name="Healey A."/>
            <person name="Mamidi S."/>
            <person name="Sreedasyam A."/>
            <person name="Shu S."/>
            <person name="Feldman M."/>
            <person name="Wu J."/>
            <person name="Yu Y."/>
            <person name="Chen C."/>
            <person name="Johnson J."/>
            <person name="Rokhsar D."/>
            <person name="Baxter I."/>
            <person name="Schmutz J."/>
            <person name="Brutnell T."/>
            <person name="Kellogg E."/>
        </authorList>
    </citation>
    <scope>NUCLEOTIDE SEQUENCE [LARGE SCALE GENOMIC DNA]</scope>
</reference>
<sequence>MSISSYGFSCPRASLSFPARSGHLPIYLLCTQS</sequence>
<name>A0A4U6V1M1_SETVI</name>
<proteinExistence type="predicted"/>
<gene>
    <name evidence="1" type="ORF">SEVIR_4G135601v2</name>
</gene>
<accession>A0A4U6V1M1</accession>
<evidence type="ECO:0000313" key="1">
    <source>
        <dbReference type="EMBL" id="TKW21674.1"/>
    </source>
</evidence>